<dbReference type="GO" id="GO:0005681">
    <property type="term" value="C:spliceosomal complex"/>
    <property type="evidence" value="ECO:0007669"/>
    <property type="project" value="UniProtKB-KW"/>
</dbReference>
<evidence type="ECO:0000256" key="10">
    <source>
        <dbReference type="ARBA" id="ARBA00022734"/>
    </source>
</evidence>
<evidence type="ECO:0000256" key="9">
    <source>
        <dbReference type="ARBA" id="ARBA00022728"/>
    </source>
</evidence>
<dbReference type="SMART" id="SM00276">
    <property type="entry name" value="GLECT"/>
    <property type="match status" value="1"/>
</dbReference>
<dbReference type="CDD" id="cd00070">
    <property type="entry name" value="GLECT"/>
    <property type="match status" value="1"/>
</dbReference>
<dbReference type="GO" id="GO:0030154">
    <property type="term" value="P:cell differentiation"/>
    <property type="evidence" value="ECO:0007669"/>
    <property type="project" value="UniProtKB-KW"/>
</dbReference>
<evidence type="ECO:0000256" key="2">
    <source>
        <dbReference type="ARBA" id="ARBA00004496"/>
    </source>
</evidence>
<comment type="subcellular location">
    <subcellularLocation>
        <location evidence="2">Cytoplasm</location>
    </subcellularLocation>
    <subcellularLocation>
        <location evidence="1">Nucleus</location>
    </subcellularLocation>
    <subcellularLocation>
        <location evidence="3">Secreted</location>
    </subcellularLocation>
</comment>
<reference evidence="19 20" key="1">
    <citation type="journal article" date="2021" name="Cell">
        <title>Tracing the genetic footprints of vertebrate landing in non-teleost ray-finned fishes.</title>
        <authorList>
            <person name="Bi X."/>
            <person name="Wang K."/>
            <person name="Yang L."/>
            <person name="Pan H."/>
            <person name="Jiang H."/>
            <person name="Wei Q."/>
            <person name="Fang M."/>
            <person name="Yu H."/>
            <person name="Zhu C."/>
            <person name="Cai Y."/>
            <person name="He Y."/>
            <person name="Gan X."/>
            <person name="Zeng H."/>
            <person name="Yu D."/>
            <person name="Zhu Y."/>
            <person name="Jiang H."/>
            <person name="Qiu Q."/>
            <person name="Yang H."/>
            <person name="Zhang Y.E."/>
            <person name="Wang W."/>
            <person name="Zhu M."/>
            <person name="He S."/>
            <person name="Zhang G."/>
        </authorList>
    </citation>
    <scope>NUCLEOTIDE SEQUENCE [LARGE SCALE GENOMIC DNA]</scope>
    <source>
        <strain evidence="19">Bchr_013</strain>
    </source>
</reference>
<evidence type="ECO:0000256" key="18">
    <source>
        <dbReference type="ARBA" id="ARBA00023242"/>
    </source>
</evidence>
<keyword evidence="5" id="KW-0964">Secreted</keyword>
<dbReference type="GO" id="GO:0050918">
    <property type="term" value="P:positive chemotaxis"/>
    <property type="evidence" value="ECO:0007669"/>
    <property type="project" value="TreeGrafter"/>
</dbReference>
<proteinExistence type="predicted"/>
<dbReference type="InterPro" id="IPR044156">
    <property type="entry name" value="Galectin-like"/>
</dbReference>
<dbReference type="GO" id="GO:2001237">
    <property type="term" value="P:negative regulation of extrinsic apoptotic signaling pathway"/>
    <property type="evidence" value="ECO:0007669"/>
    <property type="project" value="TreeGrafter"/>
</dbReference>
<dbReference type="GO" id="GO:0002548">
    <property type="term" value="P:monocyte chemotaxis"/>
    <property type="evidence" value="ECO:0007669"/>
    <property type="project" value="TreeGrafter"/>
</dbReference>
<dbReference type="GO" id="GO:0048246">
    <property type="term" value="P:macrophage chemotaxis"/>
    <property type="evidence" value="ECO:0007669"/>
    <property type="project" value="TreeGrafter"/>
</dbReference>
<dbReference type="Pfam" id="PF00337">
    <property type="entry name" value="Gal-bind_lectin"/>
    <property type="match status" value="1"/>
</dbReference>
<dbReference type="GO" id="GO:0045806">
    <property type="term" value="P:negative regulation of endocytosis"/>
    <property type="evidence" value="ECO:0007669"/>
    <property type="project" value="TreeGrafter"/>
</dbReference>
<evidence type="ECO:0000256" key="3">
    <source>
        <dbReference type="ARBA" id="ARBA00004613"/>
    </source>
</evidence>
<feature type="non-terminal residue" evidence="19">
    <location>
        <position position="212"/>
    </location>
</feature>
<dbReference type="GO" id="GO:0008380">
    <property type="term" value="P:RNA splicing"/>
    <property type="evidence" value="ECO:0007669"/>
    <property type="project" value="UniProtKB-KW"/>
</dbReference>
<keyword evidence="15" id="KW-0007">Acetylation</keyword>
<keyword evidence="18" id="KW-0539">Nucleus</keyword>
<dbReference type="SMART" id="SM00908">
    <property type="entry name" value="Gal-bind_lectin"/>
    <property type="match status" value="1"/>
</dbReference>
<dbReference type="InterPro" id="IPR013320">
    <property type="entry name" value="ConA-like_dom_sf"/>
</dbReference>
<evidence type="ECO:0000256" key="4">
    <source>
        <dbReference type="ARBA" id="ARBA00022490"/>
    </source>
</evidence>
<dbReference type="GO" id="GO:0005737">
    <property type="term" value="C:cytoplasm"/>
    <property type="evidence" value="ECO:0007669"/>
    <property type="project" value="UniProtKB-SubCell"/>
</dbReference>
<dbReference type="GO" id="GO:0045087">
    <property type="term" value="P:innate immune response"/>
    <property type="evidence" value="ECO:0007669"/>
    <property type="project" value="UniProtKB-KW"/>
</dbReference>
<evidence type="ECO:0000256" key="15">
    <source>
        <dbReference type="ARBA" id="ARBA00022990"/>
    </source>
</evidence>
<keyword evidence="12" id="KW-0221">Differentiation</keyword>
<name>A0A8X8BHB3_POLSE</name>
<evidence type="ECO:0000256" key="5">
    <source>
        <dbReference type="ARBA" id="ARBA00022525"/>
    </source>
</evidence>
<dbReference type="GO" id="GO:0006397">
    <property type="term" value="P:mRNA processing"/>
    <property type="evidence" value="ECO:0007669"/>
    <property type="project" value="UniProtKB-KW"/>
</dbReference>
<dbReference type="InterPro" id="IPR001079">
    <property type="entry name" value="Galectin_CRD"/>
</dbReference>
<dbReference type="EMBL" id="JAATIS010008546">
    <property type="protein sequence ID" value="KAG2457543.1"/>
    <property type="molecule type" value="Genomic_DNA"/>
</dbReference>
<dbReference type="PROSITE" id="PS51304">
    <property type="entry name" value="GALECTIN"/>
    <property type="match status" value="1"/>
</dbReference>
<evidence type="ECO:0000256" key="11">
    <source>
        <dbReference type="ARBA" id="ARBA00022737"/>
    </source>
</evidence>
<dbReference type="GO" id="GO:0019863">
    <property type="term" value="F:IgE binding"/>
    <property type="evidence" value="ECO:0007669"/>
    <property type="project" value="UniProtKB-KW"/>
</dbReference>
<keyword evidence="20" id="KW-1185">Reference proteome</keyword>
<organism evidence="19 20">
    <name type="scientific">Polypterus senegalus</name>
    <name type="common">Senegal bichir</name>
    <dbReference type="NCBI Taxonomy" id="55291"/>
    <lineage>
        <taxon>Eukaryota</taxon>
        <taxon>Metazoa</taxon>
        <taxon>Chordata</taxon>
        <taxon>Craniata</taxon>
        <taxon>Vertebrata</taxon>
        <taxon>Euteleostomi</taxon>
        <taxon>Actinopterygii</taxon>
        <taxon>Polypteriformes</taxon>
        <taxon>Polypteridae</taxon>
        <taxon>Polypterus</taxon>
    </lineage>
</organism>
<evidence type="ECO:0000256" key="7">
    <source>
        <dbReference type="ARBA" id="ARBA00022588"/>
    </source>
</evidence>
<accession>A0A8X8BHB3</accession>
<dbReference type="PANTHER" id="PTHR11346">
    <property type="entry name" value="GALECTIN"/>
    <property type="match status" value="1"/>
</dbReference>
<dbReference type="FunFam" id="2.60.120.200:FF:000023">
    <property type="entry name" value="Galectin"/>
    <property type="match status" value="1"/>
</dbReference>
<keyword evidence="6" id="KW-0597">Phosphoprotein</keyword>
<dbReference type="Proteomes" id="UP000886611">
    <property type="component" value="Unassembled WGS sequence"/>
</dbReference>
<keyword evidence="14" id="KW-0389">IgE-binding protein</keyword>
<evidence type="ECO:0000256" key="1">
    <source>
        <dbReference type="ARBA" id="ARBA00004123"/>
    </source>
</evidence>
<keyword evidence="11" id="KW-0677">Repeat</keyword>
<comment type="caution">
    <text evidence="19">The sequence shown here is derived from an EMBL/GenBank/DDBJ whole genome shotgun (WGS) entry which is preliminary data.</text>
</comment>
<dbReference type="GO" id="GO:0043236">
    <property type="term" value="F:laminin binding"/>
    <property type="evidence" value="ECO:0007669"/>
    <property type="project" value="TreeGrafter"/>
</dbReference>
<keyword evidence="4" id="KW-0963">Cytoplasm</keyword>
<dbReference type="AlphaFoldDB" id="A0A8X8BHB3"/>
<dbReference type="Gene3D" id="2.60.120.200">
    <property type="match status" value="1"/>
</dbReference>
<feature type="non-terminal residue" evidence="19">
    <location>
        <position position="1"/>
    </location>
</feature>
<evidence type="ECO:0000256" key="12">
    <source>
        <dbReference type="ARBA" id="ARBA00022782"/>
    </source>
</evidence>
<evidence type="ECO:0000256" key="13">
    <source>
        <dbReference type="ARBA" id="ARBA00022859"/>
    </source>
</evidence>
<keyword evidence="7" id="KW-0399">Innate immunity</keyword>
<dbReference type="GO" id="GO:0005615">
    <property type="term" value="C:extracellular space"/>
    <property type="evidence" value="ECO:0007669"/>
    <property type="project" value="TreeGrafter"/>
</dbReference>
<evidence type="ECO:0000313" key="20">
    <source>
        <dbReference type="Proteomes" id="UP000886611"/>
    </source>
</evidence>
<keyword evidence="16" id="KW-1015">Disulfide bond</keyword>
<dbReference type="GO" id="GO:0030593">
    <property type="term" value="P:neutrophil chemotaxis"/>
    <property type="evidence" value="ECO:0007669"/>
    <property type="project" value="TreeGrafter"/>
</dbReference>
<keyword evidence="17" id="KW-0508">mRNA splicing</keyword>
<dbReference type="PANTHER" id="PTHR11346:SF26">
    <property type="entry name" value="GALECTIN-3"/>
    <property type="match status" value="1"/>
</dbReference>
<protein>
    <submittedName>
        <fullName evidence="19">LEG3 protein</fullName>
    </submittedName>
</protein>
<evidence type="ECO:0000256" key="14">
    <source>
        <dbReference type="ARBA" id="ARBA00022972"/>
    </source>
</evidence>
<dbReference type="GO" id="GO:0090280">
    <property type="term" value="P:positive regulation of calcium ion import"/>
    <property type="evidence" value="ECO:0007669"/>
    <property type="project" value="TreeGrafter"/>
</dbReference>
<keyword evidence="10" id="KW-0430">Lectin</keyword>
<keyword evidence="13" id="KW-0391">Immunity</keyword>
<evidence type="ECO:0000256" key="8">
    <source>
        <dbReference type="ARBA" id="ARBA00022664"/>
    </source>
</evidence>
<keyword evidence="9" id="KW-0747">Spliceosome</keyword>
<evidence type="ECO:0000313" key="19">
    <source>
        <dbReference type="EMBL" id="KAG2457543.1"/>
    </source>
</evidence>
<dbReference type="GO" id="GO:0048245">
    <property type="term" value="P:eosinophil chemotaxis"/>
    <property type="evidence" value="ECO:0007669"/>
    <property type="project" value="TreeGrafter"/>
</dbReference>
<dbReference type="GO" id="GO:0001772">
    <property type="term" value="C:immunological synapse"/>
    <property type="evidence" value="ECO:0007669"/>
    <property type="project" value="TreeGrafter"/>
</dbReference>
<evidence type="ECO:0000256" key="6">
    <source>
        <dbReference type="ARBA" id="ARBA00022553"/>
    </source>
</evidence>
<evidence type="ECO:0000256" key="16">
    <source>
        <dbReference type="ARBA" id="ARBA00023157"/>
    </source>
</evidence>
<dbReference type="SUPFAM" id="SSF49899">
    <property type="entry name" value="Concanavalin A-like lectins/glucanases"/>
    <property type="match status" value="1"/>
</dbReference>
<gene>
    <name evidence="19" type="primary">Lgals3</name>
    <name evidence="19" type="ORF">GTO96_0012011</name>
</gene>
<keyword evidence="8" id="KW-0507">mRNA processing</keyword>
<dbReference type="GO" id="GO:0048030">
    <property type="term" value="F:disaccharide binding"/>
    <property type="evidence" value="ECO:0007669"/>
    <property type="project" value="TreeGrafter"/>
</dbReference>
<dbReference type="OrthoDB" id="8942303at2759"/>
<sequence length="212" mass="23413">MDGFSLSDAMYPAGSNSAPQGQPAWPLLPGQPGQPNASGGQFPGSPGGQAWPLQPGGSFPGQTPPSAPVQSGPLPLPYNMPFPNVLVKKTVFTIVGEVKLDAQRFAIDIKRGNDIIFHFNPRFKEAGQRALVRNSMIDEKWGKEERDIPNFPFAEGQRFEIKIMCAQDSFRVAVNRSHLFEYKYRIQQINEINNLVVYGDITLLSVNVEMLP</sequence>
<evidence type="ECO:0000256" key="17">
    <source>
        <dbReference type="ARBA" id="ARBA00023187"/>
    </source>
</evidence>